<evidence type="ECO:0000256" key="1">
    <source>
        <dbReference type="ARBA" id="ARBA00004651"/>
    </source>
</evidence>
<protein>
    <submittedName>
        <fullName evidence="7">Polysaccharide biosynthesis protein</fullName>
    </submittedName>
</protein>
<dbReference type="Proteomes" id="UP001595752">
    <property type="component" value="Unassembled WGS sequence"/>
</dbReference>
<feature type="transmembrane region" description="Helical" evidence="6">
    <location>
        <begin position="149"/>
        <end position="169"/>
    </location>
</feature>
<dbReference type="Pfam" id="PF01943">
    <property type="entry name" value="Polysacc_synt"/>
    <property type="match status" value="1"/>
</dbReference>
<feature type="transmembrane region" description="Helical" evidence="6">
    <location>
        <begin position="266"/>
        <end position="292"/>
    </location>
</feature>
<evidence type="ECO:0000256" key="3">
    <source>
        <dbReference type="ARBA" id="ARBA00022692"/>
    </source>
</evidence>
<dbReference type="InterPro" id="IPR050833">
    <property type="entry name" value="Poly_Biosynth_Transport"/>
</dbReference>
<dbReference type="EMBL" id="JBHRZT010000072">
    <property type="protein sequence ID" value="MFC3886173.1"/>
    <property type="molecule type" value="Genomic_DNA"/>
</dbReference>
<dbReference type="PANTHER" id="PTHR30250">
    <property type="entry name" value="PST FAMILY PREDICTED COLANIC ACID TRANSPORTER"/>
    <property type="match status" value="1"/>
</dbReference>
<dbReference type="RefSeq" id="WP_377918542.1">
    <property type="nucleotide sequence ID" value="NZ_JBHRZT010000072.1"/>
</dbReference>
<evidence type="ECO:0000256" key="5">
    <source>
        <dbReference type="ARBA" id="ARBA00023136"/>
    </source>
</evidence>
<sequence length="444" mass="50008">MNTFLKGTFILAGAAFVSELIEFLVNMVLARELGKEGMGLYMSILPTIFLIATIANLELPVSISKFLTEHDRKEHRHMLGHALSFVTMLTVFLLIGGFFLFPYIPIFHEHHPLIKWIVLAFIPIISYSAVLRGYFMGVHNMSTIAVSNFIRKAIQLTILFVVFKAFHFVTIEMALFTAICTLIGSEGVVLLYLLIIYLSQLHHFPKGKPHQMSGADVRRKLLSVSLPTTGLRIFNSVANAIQPFLIKKALILSGLTASLANQHFGLMAGVAMSIGFFPAFFAHSLLVALIPAVSEAYAKNDQGKLQQLLQQSMQITILYGLPAIVMMYVFAEPLTNLFFRSPEAVFYLHALWPYFLFHFFAIPLQAYLIGLGLVKDTLYHTIWSYIVSFSMIYYFGSQHDLGMIGVIMGMNTGILLLMLLHYVTICQAIDVSYFLTKRKNPLWK</sequence>
<keyword evidence="4 6" id="KW-1133">Transmembrane helix</keyword>
<keyword evidence="5 6" id="KW-0472">Membrane</keyword>
<proteinExistence type="predicted"/>
<feature type="transmembrane region" description="Helical" evidence="6">
    <location>
        <begin position="175"/>
        <end position="200"/>
    </location>
</feature>
<dbReference type="PANTHER" id="PTHR30250:SF24">
    <property type="entry name" value="STAGE V SPORULATION PROTEIN B"/>
    <property type="match status" value="1"/>
</dbReference>
<feature type="transmembrane region" description="Helical" evidence="6">
    <location>
        <begin position="82"/>
        <end position="104"/>
    </location>
</feature>
<keyword evidence="8" id="KW-1185">Reference proteome</keyword>
<reference evidence="8" key="1">
    <citation type="journal article" date="2019" name="Int. J. Syst. Evol. Microbiol.">
        <title>The Global Catalogue of Microorganisms (GCM) 10K type strain sequencing project: providing services to taxonomists for standard genome sequencing and annotation.</title>
        <authorList>
            <consortium name="The Broad Institute Genomics Platform"/>
            <consortium name="The Broad Institute Genome Sequencing Center for Infectious Disease"/>
            <person name="Wu L."/>
            <person name="Ma J."/>
        </authorList>
    </citation>
    <scope>NUCLEOTIDE SEQUENCE [LARGE SCALE GENOMIC DNA]</scope>
    <source>
        <strain evidence="8">CCUG 61889</strain>
    </source>
</reference>
<evidence type="ECO:0000313" key="8">
    <source>
        <dbReference type="Proteomes" id="UP001595752"/>
    </source>
</evidence>
<dbReference type="InterPro" id="IPR002797">
    <property type="entry name" value="Polysacc_synth"/>
</dbReference>
<dbReference type="CDD" id="cd13124">
    <property type="entry name" value="MATE_SpoVB_like"/>
    <property type="match status" value="1"/>
</dbReference>
<organism evidence="7 8">
    <name type="scientific">Bacillus songklensis</name>
    <dbReference type="NCBI Taxonomy" id="1069116"/>
    <lineage>
        <taxon>Bacteria</taxon>
        <taxon>Bacillati</taxon>
        <taxon>Bacillota</taxon>
        <taxon>Bacilli</taxon>
        <taxon>Bacillales</taxon>
        <taxon>Bacillaceae</taxon>
        <taxon>Bacillus</taxon>
    </lineage>
</organism>
<keyword evidence="2" id="KW-1003">Cell membrane</keyword>
<evidence type="ECO:0000256" key="6">
    <source>
        <dbReference type="SAM" id="Phobius"/>
    </source>
</evidence>
<evidence type="ECO:0000313" key="7">
    <source>
        <dbReference type="EMBL" id="MFC3886173.1"/>
    </source>
</evidence>
<feature type="transmembrane region" description="Helical" evidence="6">
    <location>
        <begin position="313"/>
        <end position="331"/>
    </location>
</feature>
<feature type="transmembrane region" description="Helical" evidence="6">
    <location>
        <begin position="377"/>
        <end position="395"/>
    </location>
</feature>
<evidence type="ECO:0000256" key="2">
    <source>
        <dbReference type="ARBA" id="ARBA00022475"/>
    </source>
</evidence>
<dbReference type="PIRSF" id="PIRSF038958">
    <property type="entry name" value="PG_synth_SpoVB"/>
    <property type="match status" value="1"/>
</dbReference>
<feature type="transmembrane region" description="Helical" evidence="6">
    <location>
        <begin position="116"/>
        <end position="137"/>
    </location>
</feature>
<evidence type="ECO:0000256" key="4">
    <source>
        <dbReference type="ARBA" id="ARBA00022989"/>
    </source>
</evidence>
<name>A0ABV8B777_9BACI</name>
<keyword evidence="3 6" id="KW-0812">Transmembrane</keyword>
<gene>
    <name evidence="7" type="ORF">ACFOU2_22875</name>
</gene>
<dbReference type="Pfam" id="PF01554">
    <property type="entry name" value="MatE"/>
    <property type="match status" value="1"/>
</dbReference>
<comment type="caution">
    <text evidence="7">The sequence shown here is derived from an EMBL/GenBank/DDBJ whole genome shotgun (WGS) entry which is preliminary data.</text>
</comment>
<feature type="transmembrane region" description="Helical" evidence="6">
    <location>
        <begin position="351"/>
        <end position="370"/>
    </location>
</feature>
<dbReference type="InterPro" id="IPR002528">
    <property type="entry name" value="MATE_fam"/>
</dbReference>
<dbReference type="InterPro" id="IPR024923">
    <property type="entry name" value="PG_synth_SpoVB"/>
</dbReference>
<comment type="subcellular location">
    <subcellularLocation>
        <location evidence="1">Cell membrane</location>
        <topology evidence="1">Multi-pass membrane protein</topology>
    </subcellularLocation>
</comment>
<feature type="transmembrane region" description="Helical" evidence="6">
    <location>
        <begin position="40"/>
        <end position="61"/>
    </location>
</feature>
<accession>A0ABV8B777</accession>